<evidence type="ECO:0000313" key="14">
    <source>
        <dbReference type="EMBL" id="SUQ26995.1"/>
    </source>
</evidence>
<dbReference type="InterPro" id="IPR050428">
    <property type="entry name" value="TCS_sensor_his_kinase"/>
</dbReference>
<sequence>MMSSKTFAAWVTSLKNNHVKAFSIKKRLTIAVVLLSSGLILLSLFFSFSASQHEIEEVYDARLGQSAKMLLLGMPFKEEGLEARRASQILDTWMQRIKAQAGSDDSPTTFGHPYERNILIQFYHSGELVWSSIPDIARTAHDPRYAGFGYFDIDGQTWRYFQLPLPDRYHTKPEYVIVAEKQSIRNEMSRELALSTALPQLIMIPCLALVMTLLIGKHFQPISELKRAITQRNANKLDSIYVSNPTVELSPLVDALNVLLTELDHAWQRERRFTRMAAHELKTPLTVLRLNAENALLSQNEDQLKSDLNNILRGIERTDRLIQQLLMLAKVESIHDLTFSSINLTKLVQGVLAELVPFALRHQQELSLDGDDIYVLGDESLLRILFTNLVDNAIRYSGQGSQIKVTLKEAGGAVNVWVSDSGAALSEETREKLFENFYRANTEKGDGAGLGMSITKDIAKLHRGTIELMPRENELNTFWVALPKA</sequence>
<keyword evidence="10" id="KW-1133">Transmembrane helix</keyword>
<evidence type="ECO:0000256" key="10">
    <source>
        <dbReference type="ARBA" id="ARBA00022989"/>
    </source>
</evidence>
<evidence type="ECO:0000256" key="7">
    <source>
        <dbReference type="ARBA" id="ARBA00022741"/>
    </source>
</evidence>
<reference evidence="14 15" key="1">
    <citation type="submission" date="2018-06" db="EMBL/GenBank/DDBJ databases">
        <authorList>
            <consortium name="Pathogen Informatics"/>
            <person name="Doyle S."/>
        </authorList>
    </citation>
    <scope>NUCLEOTIDE SEQUENCE [LARGE SCALE GENOMIC DNA]</scope>
    <source>
        <strain evidence="14 15">NCTC11327</strain>
    </source>
</reference>
<dbReference type="InterPro" id="IPR004358">
    <property type="entry name" value="Sig_transdc_His_kin-like_C"/>
</dbReference>
<accession>A0AAX2LUS1</accession>
<evidence type="ECO:0000256" key="3">
    <source>
        <dbReference type="ARBA" id="ARBA00012438"/>
    </source>
</evidence>
<dbReference type="PROSITE" id="PS50109">
    <property type="entry name" value="HIS_KIN"/>
    <property type="match status" value="1"/>
</dbReference>
<dbReference type="SUPFAM" id="SSF47384">
    <property type="entry name" value="Homodimeric domain of signal transducing histidine kinase"/>
    <property type="match status" value="1"/>
</dbReference>
<dbReference type="InterPro" id="IPR036890">
    <property type="entry name" value="HATPase_C_sf"/>
</dbReference>
<protein>
    <recommendedName>
        <fullName evidence="3">histidine kinase</fullName>
        <ecNumber evidence="3">2.7.13.3</ecNumber>
    </recommendedName>
</protein>
<dbReference type="AlphaFoldDB" id="A0AAX2LUS1"/>
<dbReference type="SUPFAM" id="SSF55874">
    <property type="entry name" value="ATPase domain of HSP90 chaperone/DNA topoisomerase II/histidine kinase"/>
    <property type="match status" value="1"/>
</dbReference>
<dbReference type="InterPro" id="IPR036097">
    <property type="entry name" value="HisK_dim/P_sf"/>
</dbReference>
<keyword evidence="8 14" id="KW-0418">Kinase</keyword>
<comment type="catalytic activity">
    <reaction evidence="1">
        <text>ATP + protein L-histidine = ADP + protein N-phospho-L-histidine.</text>
        <dbReference type="EC" id="2.7.13.3"/>
    </reaction>
</comment>
<evidence type="ECO:0000256" key="12">
    <source>
        <dbReference type="ARBA" id="ARBA00023136"/>
    </source>
</evidence>
<dbReference type="InterPro" id="IPR003661">
    <property type="entry name" value="HisK_dim/P_dom"/>
</dbReference>
<dbReference type="InterPro" id="IPR003594">
    <property type="entry name" value="HATPase_dom"/>
</dbReference>
<organism evidence="14 15">
    <name type="scientific">Vibrio fluvialis</name>
    <dbReference type="NCBI Taxonomy" id="676"/>
    <lineage>
        <taxon>Bacteria</taxon>
        <taxon>Pseudomonadati</taxon>
        <taxon>Pseudomonadota</taxon>
        <taxon>Gammaproteobacteria</taxon>
        <taxon>Vibrionales</taxon>
        <taxon>Vibrionaceae</taxon>
        <taxon>Vibrio</taxon>
    </lineage>
</organism>
<keyword evidence="11" id="KW-0902">Two-component regulatory system</keyword>
<evidence type="ECO:0000313" key="15">
    <source>
        <dbReference type="Proteomes" id="UP000254626"/>
    </source>
</evidence>
<evidence type="ECO:0000256" key="11">
    <source>
        <dbReference type="ARBA" id="ARBA00023012"/>
    </source>
</evidence>
<dbReference type="PANTHER" id="PTHR45436:SF14">
    <property type="entry name" value="SENSOR PROTEIN QSEC"/>
    <property type="match status" value="1"/>
</dbReference>
<dbReference type="SMART" id="SM00388">
    <property type="entry name" value="HisKA"/>
    <property type="match status" value="1"/>
</dbReference>
<evidence type="ECO:0000256" key="8">
    <source>
        <dbReference type="ARBA" id="ARBA00022777"/>
    </source>
</evidence>
<dbReference type="Proteomes" id="UP000254626">
    <property type="component" value="Unassembled WGS sequence"/>
</dbReference>
<evidence type="ECO:0000259" key="13">
    <source>
        <dbReference type="PROSITE" id="PS50109"/>
    </source>
</evidence>
<dbReference type="PRINTS" id="PR00344">
    <property type="entry name" value="BCTRLSENSOR"/>
</dbReference>
<name>A0AAX2LUS1_VIBFL</name>
<gene>
    <name evidence="14" type="primary">qseC_2</name>
    <name evidence="14" type="ORF">NCTC11327_03862</name>
</gene>
<dbReference type="Gene3D" id="1.10.287.130">
    <property type="match status" value="1"/>
</dbReference>
<dbReference type="EC" id="2.7.13.3" evidence="3"/>
<evidence type="ECO:0000256" key="9">
    <source>
        <dbReference type="ARBA" id="ARBA00022840"/>
    </source>
</evidence>
<evidence type="ECO:0000256" key="5">
    <source>
        <dbReference type="ARBA" id="ARBA00022679"/>
    </source>
</evidence>
<dbReference type="EMBL" id="UHIP01000002">
    <property type="protein sequence ID" value="SUQ26995.1"/>
    <property type="molecule type" value="Genomic_DNA"/>
</dbReference>
<dbReference type="Pfam" id="PF00512">
    <property type="entry name" value="HisKA"/>
    <property type="match status" value="1"/>
</dbReference>
<dbReference type="SMART" id="SM00387">
    <property type="entry name" value="HATPase_c"/>
    <property type="match status" value="1"/>
</dbReference>
<dbReference type="Gene3D" id="3.30.565.10">
    <property type="entry name" value="Histidine kinase-like ATPase, C-terminal domain"/>
    <property type="match status" value="1"/>
</dbReference>
<dbReference type="Pfam" id="PF02518">
    <property type="entry name" value="HATPase_c"/>
    <property type="match status" value="1"/>
</dbReference>
<dbReference type="InterPro" id="IPR005467">
    <property type="entry name" value="His_kinase_dom"/>
</dbReference>
<keyword evidence="9" id="KW-0067">ATP-binding</keyword>
<dbReference type="CDD" id="cd00082">
    <property type="entry name" value="HisKA"/>
    <property type="match status" value="1"/>
</dbReference>
<proteinExistence type="predicted"/>
<keyword evidence="6" id="KW-0812">Transmembrane</keyword>
<keyword evidence="12" id="KW-0472">Membrane</keyword>
<comment type="subcellular location">
    <subcellularLocation>
        <location evidence="2">Membrane</location>
        <topology evidence="2">Multi-pass membrane protein</topology>
    </subcellularLocation>
</comment>
<keyword evidence="4" id="KW-0597">Phosphoprotein</keyword>
<dbReference type="GO" id="GO:0005886">
    <property type="term" value="C:plasma membrane"/>
    <property type="evidence" value="ECO:0007669"/>
    <property type="project" value="TreeGrafter"/>
</dbReference>
<evidence type="ECO:0000256" key="2">
    <source>
        <dbReference type="ARBA" id="ARBA00004141"/>
    </source>
</evidence>
<dbReference type="GO" id="GO:0000155">
    <property type="term" value="F:phosphorelay sensor kinase activity"/>
    <property type="evidence" value="ECO:0007669"/>
    <property type="project" value="InterPro"/>
</dbReference>
<evidence type="ECO:0000256" key="4">
    <source>
        <dbReference type="ARBA" id="ARBA00022553"/>
    </source>
</evidence>
<feature type="domain" description="Histidine kinase" evidence="13">
    <location>
        <begin position="276"/>
        <end position="485"/>
    </location>
</feature>
<evidence type="ECO:0000256" key="1">
    <source>
        <dbReference type="ARBA" id="ARBA00000085"/>
    </source>
</evidence>
<comment type="caution">
    <text evidence="14">The sequence shown here is derived from an EMBL/GenBank/DDBJ whole genome shotgun (WGS) entry which is preliminary data.</text>
</comment>
<dbReference type="PANTHER" id="PTHR45436">
    <property type="entry name" value="SENSOR HISTIDINE KINASE YKOH"/>
    <property type="match status" value="1"/>
</dbReference>
<evidence type="ECO:0000256" key="6">
    <source>
        <dbReference type="ARBA" id="ARBA00022692"/>
    </source>
</evidence>
<keyword evidence="7" id="KW-0547">Nucleotide-binding</keyword>
<dbReference type="GO" id="GO:0005524">
    <property type="term" value="F:ATP binding"/>
    <property type="evidence" value="ECO:0007669"/>
    <property type="project" value="UniProtKB-KW"/>
</dbReference>
<keyword evidence="5 14" id="KW-0808">Transferase</keyword>